<organism evidence="3 4">
    <name type="scientific">Polyplosphaeria fusca</name>
    <dbReference type="NCBI Taxonomy" id="682080"/>
    <lineage>
        <taxon>Eukaryota</taxon>
        <taxon>Fungi</taxon>
        <taxon>Dikarya</taxon>
        <taxon>Ascomycota</taxon>
        <taxon>Pezizomycotina</taxon>
        <taxon>Dothideomycetes</taxon>
        <taxon>Pleosporomycetidae</taxon>
        <taxon>Pleosporales</taxon>
        <taxon>Tetraplosphaeriaceae</taxon>
        <taxon>Polyplosphaeria</taxon>
    </lineage>
</organism>
<dbReference type="PRINTS" id="PR01217">
    <property type="entry name" value="PRICHEXTENSN"/>
</dbReference>
<proteinExistence type="predicted"/>
<sequence>MHERRPSSNRHPRRNKSSCAAPVRAAAYISTTAKHQRIHCPQPLLHPPSSAISPSTEPSPPPPSPSPPHPSPQKCPHYTTPLPKPQTPPSNPPHPLPTKPQAPSSSTPPPPPPPPPTPPFGHPTGATPPHFHSYPLPLLTPPYPLLLSRPRRCQRAHRRWCSSMVRRARRSRSGLVFALGFCLGFCWFGGWGGRFGGGGGGGRREEGVGRVEG</sequence>
<evidence type="ECO:0000313" key="3">
    <source>
        <dbReference type="EMBL" id="KAF2730058.1"/>
    </source>
</evidence>
<evidence type="ECO:0000313" key="4">
    <source>
        <dbReference type="Proteomes" id="UP000799444"/>
    </source>
</evidence>
<feature type="compositionally biased region" description="Basic residues" evidence="1">
    <location>
        <begin position="7"/>
        <end position="16"/>
    </location>
</feature>
<keyword evidence="2" id="KW-1133">Transmembrane helix</keyword>
<feature type="compositionally biased region" description="Low complexity" evidence="1">
    <location>
        <begin position="122"/>
        <end position="133"/>
    </location>
</feature>
<feature type="transmembrane region" description="Helical" evidence="2">
    <location>
        <begin position="174"/>
        <end position="193"/>
    </location>
</feature>
<accession>A0A9P4QRF8</accession>
<feature type="region of interest" description="Disordered" evidence="1">
    <location>
        <begin position="1"/>
        <end position="133"/>
    </location>
</feature>
<gene>
    <name evidence="3" type="ORF">EJ04DRAFT_527294</name>
</gene>
<dbReference type="EMBL" id="ML996227">
    <property type="protein sequence ID" value="KAF2730058.1"/>
    <property type="molecule type" value="Genomic_DNA"/>
</dbReference>
<name>A0A9P4QRF8_9PLEO</name>
<keyword evidence="4" id="KW-1185">Reference proteome</keyword>
<feature type="compositionally biased region" description="Pro residues" evidence="1">
    <location>
        <begin position="57"/>
        <end position="73"/>
    </location>
</feature>
<evidence type="ECO:0000256" key="1">
    <source>
        <dbReference type="SAM" id="MobiDB-lite"/>
    </source>
</evidence>
<comment type="caution">
    <text evidence="3">The sequence shown here is derived from an EMBL/GenBank/DDBJ whole genome shotgun (WGS) entry which is preliminary data.</text>
</comment>
<protein>
    <submittedName>
        <fullName evidence="3">Uncharacterized protein</fullName>
    </submittedName>
</protein>
<dbReference type="AlphaFoldDB" id="A0A9P4QRF8"/>
<evidence type="ECO:0000256" key="2">
    <source>
        <dbReference type="SAM" id="Phobius"/>
    </source>
</evidence>
<feature type="compositionally biased region" description="Pro residues" evidence="1">
    <location>
        <begin position="82"/>
        <end position="121"/>
    </location>
</feature>
<keyword evidence="2" id="KW-0812">Transmembrane</keyword>
<reference evidence="3" key="1">
    <citation type="journal article" date="2020" name="Stud. Mycol.">
        <title>101 Dothideomycetes genomes: a test case for predicting lifestyles and emergence of pathogens.</title>
        <authorList>
            <person name="Haridas S."/>
            <person name="Albert R."/>
            <person name="Binder M."/>
            <person name="Bloem J."/>
            <person name="Labutti K."/>
            <person name="Salamov A."/>
            <person name="Andreopoulos B."/>
            <person name="Baker S."/>
            <person name="Barry K."/>
            <person name="Bills G."/>
            <person name="Bluhm B."/>
            <person name="Cannon C."/>
            <person name="Castanera R."/>
            <person name="Culley D."/>
            <person name="Daum C."/>
            <person name="Ezra D."/>
            <person name="Gonzalez J."/>
            <person name="Henrissat B."/>
            <person name="Kuo A."/>
            <person name="Liang C."/>
            <person name="Lipzen A."/>
            <person name="Lutzoni F."/>
            <person name="Magnuson J."/>
            <person name="Mondo S."/>
            <person name="Nolan M."/>
            <person name="Ohm R."/>
            <person name="Pangilinan J."/>
            <person name="Park H.-J."/>
            <person name="Ramirez L."/>
            <person name="Alfaro M."/>
            <person name="Sun H."/>
            <person name="Tritt A."/>
            <person name="Yoshinaga Y."/>
            <person name="Zwiers L.-H."/>
            <person name="Turgeon B."/>
            <person name="Goodwin S."/>
            <person name="Spatafora J."/>
            <person name="Crous P."/>
            <person name="Grigoriev I."/>
        </authorList>
    </citation>
    <scope>NUCLEOTIDE SEQUENCE</scope>
    <source>
        <strain evidence="3">CBS 125425</strain>
    </source>
</reference>
<dbReference type="Proteomes" id="UP000799444">
    <property type="component" value="Unassembled WGS sequence"/>
</dbReference>
<keyword evidence="2" id="KW-0472">Membrane</keyword>
<feature type="compositionally biased region" description="Low complexity" evidence="1">
    <location>
        <begin position="47"/>
        <end position="56"/>
    </location>
</feature>